<protein>
    <submittedName>
        <fullName evidence="10">25-hydroxycholesterol 7-alpha-hydroxylase-like</fullName>
    </submittedName>
</protein>
<proteinExistence type="inferred from homology"/>
<evidence type="ECO:0000256" key="1">
    <source>
        <dbReference type="ARBA" id="ARBA00001971"/>
    </source>
</evidence>
<evidence type="ECO:0000313" key="10">
    <source>
        <dbReference type="EMBL" id="KAG7465460.1"/>
    </source>
</evidence>
<dbReference type="InterPro" id="IPR024204">
    <property type="entry name" value="Cyt_P450_CYP7A1-type"/>
</dbReference>
<keyword evidence="9" id="KW-0256">Endoplasmic reticulum</keyword>
<keyword evidence="6" id="KW-0560">Oxidoreductase</keyword>
<comment type="pathway">
    <text evidence="2">Lipid metabolism; bile acid biosynthesis.</text>
</comment>
<comment type="caution">
    <text evidence="10">The sequence shown here is derived from an EMBL/GenBank/DDBJ whole genome shotgun (WGS) entry which is preliminary data.</text>
</comment>
<dbReference type="GO" id="GO:0006699">
    <property type="term" value="P:bile acid biosynthetic process"/>
    <property type="evidence" value="ECO:0007669"/>
    <property type="project" value="TreeGrafter"/>
</dbReference>
<dbReference type="GO" id="GO:0020037">
    <property type="term" value="F:heme binding"/>
    <property type="evidence" value="ECO:0007669"/>
    <property type="project" value="InterPro"/>
</dbReference>
<keyword evidence="8" id="KW-0753">Steroid metabolism</keyword>
<keyword evidence="5 9" id="KW-0479">Metal-binding</keyword>
<dbReference type="Pfam" id="PF00067">
    <property type="entry name" value="p450"/>
    <property type="match status" value="1"/>
</dbReference>
<comment type="similarity">
    <text evidence="3 9">Belongs to the cytochrome P450 family.</text>
</comment>
<keyword evidence="7 9" id="KW-0408">Iron</keyword>
<evidence type="ECO:0000256" key="6">
    <source>
        <dbReference type="ARBA" id="ARBA00023002"/>
    </source>
</evidence>
<evidence type="ECO:0000256" key="8">
    <source>
        <dbReference type="ARBA" id="ARBA00023221"/>
    </source>
</evidence>
<dbReference type="GO" id="GO:0042632">
    <property type="term" value="P:cholesterol homeostasis"/>
    <property type="evidence" value="ECO:0007669"/>
    <property type="project" value="TreeGrafter"/>
</dbReference>
<comment type="cofactor">
    <cofactor evidence="1 9">
        <name>heme</name>
        <dbReference type="ChEBI" id="CHEBI:30413"/>
    </cofactor>
</comment>
<keyword evidence="11" id="KW-1185">Reference proteome</keyword>
<name>A0AAV6PLI1_SOLSE</name>
<dbReference type="PANTHER" id="PTHR24304:SF0">
    <property type="entry name" value="CYTOCHROME P450 7B1"/>
    <property type="match status" value="1"/>
</dbReference>
<organism evidence="10 11">
    <name type="scientific">Solea senegalensis</name>
    <name type="common">Senegalese sole</name>
    <dbReference type="NCBI Taxonomy" id="28829"/>
    <lineage>
        <taxon>Eukaryota</taxon>
        <taxon>Metazoa</taxon>
        <taxon>Chordata</taxon>
        <taxon>Craniata</taxon>
        <taxon>Vertebrata</taxon>
        <taxon>Euteleostomi</taxon>
        <taxon>Actinopterygii</taxon>
        <taxon>Neopterygii</taxon>
        <taxon>Teleostei</taxon>
        <taxon>Neoteleostei</taxon>
        <taxon>Acanthomorphata</taxon>
        <taxon>Carangaria</taxon>
        <taxon>Pleuronectiformes</taxon>
        <taxon>Pleuronectoidei</taxon>
        <taxon>Soleidae</taxon>
        <taxon>Solea</taxon>
    </lineage>
</organism>
<evidence type="ECO:0000256" key="4">
    <source>
        <dbReference type="ARBA" id="ARBA00022617"/>
    </source>
</evidence>
<keyword evidence="9" id="KW-0472">Membrane</keyword>
<dbReference type="InterPro" id="IPR050529">
    <property type="entry name" value="CYP450_sterol_14alpha_dmase"/>
</dbReference>
<evidence type="ECO:0000256" key="9">
    <source>
        <dbReference type="PIRNR" id="PIRNR000047"/>
    </source>
</evidence>
<evidence type="ECO:0000256" key="7">
    <source>
        <dbReference type="ARBA" id="ARBA00023004"/>
    </source>
</evidence>
<dbReference type="PIRSF" id="PIRSF000047">
    <property type="entry name" value="Cytochrome_CYPVIIA1"/>
    <property type="match status" value="1"/>
</dbReference>
<dbReference type="GO" id="GO:0005506">
    <property type="term" value="F:iron ion binding"/>
    <property type="evidence" value="ECO:0007669"/>
    <property type="project" value="InterPro"/>
</dbReference>
<evidence type="ECO:0000256" key="2">
    <source>
        <dbReference type="ARBA" id="ARBA00004860"/>
    </source>
</evidence>
<accession>A0AAV6PLI1</accession>
<keyword evidence="4 9" id="KW-0349">Heme</keyword>
<evidence type="ECO:0000256" key="3">
    <source>
        <dbReference type="ARBA" id="ARBA00010617"/>
    </source>
</evidence>
<gene>
    <name evidence="10" type="ORF">JOB18_042686</name>
</gene>
<reference evidence="10 11" key="1">
    <citation type="journal article" date="2021" name="Sci. Rep.">
        <title>Chromosome anchoring in Senegalese sole (Solea senegalensis) reveals sex-associated markers and genome rearrangements in flatfish.</title>
        <authorList>
            <person name="Guerrero-Cozar I."/>
            <person name="Gomez-Garrido J."/>
            <person name="Berbel C."/>
            <person name="Martinez-Blanch J.F."/>
            <person name="Alioto T."/>
            <person name="Claros M.G."/>
            <person name="Gagnaire P.A."/>
            <person name="Manchado M."/>
        </authorList>
    </citation>
    <scope>NUCLEOTIDE SEQUENCE [LARGE SCALE GENOMIC DNA]</scope>
    <source>
        <strain evidence="10">Sse05_10M</strain>
    </source>
</reference>
<comment type="subcellular location">
    <subcellularLocation>
        <location evidence="9">Endoplasmic reticulum membrane</location>
    </subcellularLocation>
</comment>
<dbReference type="AlphaFoldDB" id="A0AAV6PLI1"/>
<dbReference type="Proteomes" id="UP000693946">
    <property type="component" value="Unassembled WGS sequence"/>
</dbReference>
<dbReference type="GO" id="GO:0016705">
    <property type="term" value="F:oxidoreductase activity, acting on paired donors, with incorporation or reduction of molecular oxygen"/>
    <property type="evidence" value="ECO:0007669"/>
    <property type="project" value="InterPro"/>
</dbReference>
<dbReference type="InterPro" id="IPR001128">
    <property type="entry name" value="Cyt_P450"/>
</dbReference>
<evidence type="ECO:0000256" key="5">
    <source>
        <dbReference type="ARBA" id="ARBA00022723"/>
    </source>
</evidence>
<dbReference type="GO" id="GO:0008395">
    <property type="term" value="F:steroid hydroxylase activity"/>
    <property type="evidence" value="ECO:0007669"/>
    <property type="project" value="TreeGrafter"/>
</dbReference>
<dbReference type="PANTHER" id="PTHR24304">
    <property type="entry name" value="CYTOCHROME P450 FAMILY 7"/>
    <property type="match status" value="1"/>
</dbReference>
<evidence type="ECO:0000313" key="11">
    <source>
        <dbReference type="Proteomes" id="UP000693946"/>
    </source>
</evidence>
<keyword evidence="8" id="KW-0443">Lipid metabolism</keyword>
<sequence>MDCALPAGRYITFVMNPLLYPYVIKQDSQLDFHEFSDQISSFAFGYTPLSHCDIPGLEDEIQRGFQLLKGENLDSTLEAVSANLMQVLRQDHLGAGSWRTSNLYEFCDSIMFETIALTMFGKPPGASYRGDIQALREDFHKFDDMFPLLVARVPVRLLGKTKAIRDKFHKYFLPQRMKAWSNGMRFTQTRMELFDGCDSMKDTDKAAHHFAMMWASVANTIPAIFWNLYGVMSDPSAMAAIREEMRDVLGLSEDQVNRPDTDLTLTREQLDKLVCMESTISESLRLSTSSVTLRLATEDTKIQLDERRWFNVRKGDMVAMFPQTLHMDPEVYGDPETYKFDRFVKDGKKKTDFYKGGQKLKYFLLPFGYGSSRCPGQYMATYLMKLLLCVLLLHFDFLVDPGQSTPPLDTSRAGLGTLPPSSDISFRYRLRTRPPH</sequence>
<dbReference type="EMBL" id="JAGKHQ010000724">
    <property type="protein sequence ID" value="KAG7465460.1"/>
    <property type="molecule type" value="Genomic_DNA"/>
</dbReference>